<comment type="caution">
    <text evidence="4">The sequence shown here is derived from an EMBL/GenBank/DDBJ whole genome shotgun (WGS) entry which is preliminary data.</text>
</comment>
<dbReference type="InterPro" id="IPR005183">
    <property type="entry name" value="DUF305_CopM-like"/>
</dbReference>
<dbReference type="PANTHER" id="PTHR36933">
    <property type="entry name" value="SLL0788 PROTEIN"/>
    <property type="match status" value="1"/>
</dbReference>
<evidence type="ECO:0000313" key="5">
    <source>
        <dbReference type="Proteomes" id="UP000660380"/>
    </source>
</evidence>
<dbReference type="PANTHER" id="PTHR36933:SF1">
    <property type="entry name" value="SLL0788 PROTEIN"/>
    <property type="match status" value="1"/>
</dbReference>
<gene>
    <name evidence="4" type="ORF">H6G81_14625</name>
</gene>
<dbReference type="RefSeq" id="WP_029631115.1">
    <property type="nucleotide sequence ID" value="NZ_JACJTA010000028.1"/>
</dbReference>
<feature type="domain" description="DUF305" evidence="3">
    <location>
        <begin position="58"/>
        <end position="222"/>
    </location>
</feature>
<reference evidence="4 5" key="1">
    <citation type="journal article" date="2020" name="ISME J.">
        <title>Comparative genomics reveals insights into cyanobacterial evolution and habitat adaptation.</title>
        <authorList>
            <person name="Chen M.Y."/>
            <person name="Teng W.K."/>
            <person name="Zhao L."/>
            <person name="Hu C.X."/>
            <person name="Zhou Y.K."/>
            <person name="Han B.P."/>
            <person name="Song L.R."/>
            <person name="Shu W.S."/>
        </authorList>
    </citation>
    <scope>NUCLEOTIDE SEQUENCE [LARGE SCALE GENOMIC DNA]</scope>
    <source>
        <strain evidence="4 5">FACHB-248</strain>
    </source>
</reference>
<dbReference type="Proteomes" id="UP000660380">
    <property type="component" value="Unassembled WGS sequence"/>
</dbReference>
<dbReference type="EMBL" id="JACJTA010000028">
    <property type="protein sequence ID" value="MBD2605727.1"/>
    <property type="molecule type" value="Genomic_DNA"/>
</dbReference>
<evidence type="ECO:0000313" key="4">
    <source>
        <dbReference type="EMBL" id="MBD2605727.1"/>
    </source>
</evidence>
<evidence type="ECO:0000256" key="1">
    <source>
        <dbReference type="SAM" id="MobiDB-lite"/>
    </source>
</evidence>
<dbReference type="Pfam" id="PF03713">
    <property type="entry name" value="DUF305"/>
    <property type="match status" value="1"/>
</dbReference>
<feature type="region of interest" description="Disordered" evidence="1">
    <location>
        <begin position="29"/>
        <end position="52"/>
    </location>
</feature>
<name>A0ABR8GQR2_9CYAN</name>
<feature type="signal peptide" evidence="2">
    <location>
        <begin position="1"/>
        <end position="20"/>
    </location>
</feature>
<evidence type="ECO:0000259" key="3">
    <source>
        <dbReference type="Pfam" id="PF03713"/>
    </source>
</evidence>
<evidence type="ECO:0000256" key="2">
    <source>
        <dbReference type="SAM" id="SignalP"/>
    </source>
</evidence>
<sequence length="233" mass="26671">MNSKKLIYSFIGLLTSSTIAGLLVTNSTQAKTPDSEDNSHHPSGQTTPDQQGMMGQVDQHFITMMIPHHEQAVQMADLALTRAKRPEIKQLAQAIKKDQVREIQQMRTWYKAWYGKEVPTMAMNRQQMMRMHQSTTDQGSNQGMMQMSMNGNMKGMEVDLEALKNATDFDKEFIRQMIPHHQMAVKMGQMVSSKTTKPEIRKLAQSIIKTQIAEISQMQQWYQAWYKSSPTQS</sequence>
<proteinExistence type="predicted"/>
<keyword evidence="2" id="KW-0732">Signal</keyword>
<dbReference type="InterPro" id="IPR012347">
    <property type="entry name" value="Ferritin-like"/>
</dbReference>
<feature type="compositionally biased region" description="Polar residues" evidence="1">
    <location>
        <begin position="41"/>
        <end position="50"/>
    </location>
</feature>
<feature type="chain" id="PRO_5045282324" evidence="2">
    <location>
        <begin position="21"/>
        <end position="233"/>
    </location>
</feature>
<accession>A0ABR8GQR2</accession>
<organism evidence="4 5">
    <name type="scientific">Scytonema hofmannii FACHB-248</name>
    <dbReference type="NCBI Taxonomy" id="1842502"/>
    <lineage>
        <taxon>Bacteria</taxon>
        <taxon>Bacillati</taxon>
        <taxon>Cyanobacteriota</taxon>
        <taxon>Cyanophyceae</taxon>
        <taxon>Nostocales</taxon>
        <taxon>Scytonemataceae</taxon>
        <taxon>Scytonema</taxon>
    </lineage>
</organism>
<dbReference type="Gene3D" id="1.20.1260.10">
    <property type="match status" value="1"/>
</dbReference>
<keyword evidence="5" id="KW-1185">Reference proteome</keyword>
<protein>
    <submittedName>
        <fullName evidence="4">DUF305 domain-containing protein</fullName>
    </submittedName>
</protein>